<accession>A0A8W7PDX1</accession>
<sequence length="211" mass="23376">MAILEQTQTEASIKMGKFLLITILATLITTNVQLNGFRSQWQSDLLSARLRFLPPAPADFWCALDAADPKLDSSLSRTVPTLWYPLSARREMPECFEVRGVESCPLSYASGVDRGSSGRVGRFWGGSRVDDGPFSCPSSSSLWQWSSSASGFSRIFGRFGSDAPSGWRREAYCSMPAIATIPVRLGNELWLGVRDIVMDWRQSRQRGLGGR</sequence>
<dbReference type="AlphaFoldDB" id="A0A8W7PDX1"/>
<protein>
    <submittedName>
        <fullName evidence="1">Uncharacterized protein</fullName>
    </submittedName>
</protein>
<reference evidence="1" key="1">
    <citation type="submission" date="2022-08" db="UniProtKB">
        <authorList>
            <consortium name="EnsemblMetazoa"/>
        </authorList>
    </citation>
    <scope>IDENTIFICATION</scope>
</reference>
<organism evidence="1">
    <name type="scientific">Anopheles coluzzii</name>
    <name type="common">African malaria mosquito</name>
    <dbReference type="NCBI Taxonomy" id="1518534"/>
    <lineage>
        <taxon>Eukaryota</taxon>
        <taxon>Metazoa</taxon>
        <taxon>Ecdysozoa</taxon>
        <taxon>Arthropoda</taxon>
        <taxon>Hexapoda</taxon>
        <taxon>Insecta</taxon>
        <taxon>Pterygota</taxon>
        <taxon>Neoptera</taxon>
        <taxon>Endopterygota</taxon>
        <taxon>Diptera</taxon>
        <taxon>Nematocera</taxon>
        <taxon>Culicoidea</taxon>
        <taxon>Culicidae</taxon>
        <taxon>Anophelinae</taxon>
        <taxon>Anopheles</taxon>
    </lineage>
</organism>
<name>A0A8W7PDX1_ANOCL</name>
<dbReference type="EnsemblMetazoa" id="ACOM030096-RA">
    <property type="protein sequence ID" value="ACOM030096-PA.1"/>
    <property type="gene ID" value="ACOM030096"/>
</dbReference>
<dbReference type="Proteomes" id="UP000075882">
    <property type="component" value="Unassembled WGS sequence"/>
</dbReference>
<evidence type="ECO:0000313" key="1">
    <source>
        <dbReference type="EnsemblMetazoa" id="ACOM030096-PA.1"/>
    </source>
</evidence>
<proteinExistence type="predicted"/>